<comment type="caution">
    <text evidence="3">The sequence shown here is derived from an EMBL/GenBank/DDBJ whole genome shotgun (WGS) entry which is preliminary data.</text>
</comment>
<feature type="transmembrane region" description="Helical" evidence="2">
    <location>
        <begin position="55"/>
        <end position="72"/>
    </location>
</feature>
<feature type="transmembrane region" description="Helical" evidence="2">
    <location>
        <begin position="28"/>
        <end position="49"/>
    </location>
</feature>
<dbReference type="Proteomes" id="UP000192801">
    <property type="component" value="Unassembled WGS sequence"/>
</dbReference>
<dbReference type="OrthoDB" id="9891076at2"/>
<evidence type="ECO:0000313" key="3">
    <source>
        <dbReference type="EMBL" id="ORA68529.1"/>
    </source>
</evidence>
<accession>A0A1X0D8I7</accession>
<evidence type="ECO:0000256" key="1">
    <source>
        <dbReference type="SAM" id="MobiDB-lite"/>
    </source>
</evidence>
<proteinExistence type="predicted"/>
<evidence type="ECO:0000256" key="2">
    <source>
        <dbReference type="SAM" id="Phobius"/>
    </source>
</evidence>
<organism evidence="3 4">
    <name type="scientific">Mycolicibacterium insubricum</name>
    <dbReference type="NCBI Taxonomy" id="444597"/>
    <lineage>
        <taxon>Bacteria</taxon>
        <taxon>Bacillati</taxon>
        <taxon>Actinomycetota</taxon>
        <taxon>Actinomycetes</taxon>
        <taxon>Mycobacteriales</taxon>
        <taxon>Mycobacteriaceae</taxon>
        <taxon>Mycolicibacterium</taxon>
    </lineage>
</organism>
<name>A0A1X0D8I7_9MYCO</name>
<keyword evidence="2" id="KW-0812">Transmembrane</keyword>
<sequence length="73" mass="7190">MAGLNNRTSRSGNGLPPAAGGSVNGVRLLLAIMFVLIAIASITGVVFAVMTGQPTVAVAIGLIAAAFFCGVVC</sequence>
<keyword evidence="2" id="KW-1133">Transmembrane helix</keyword>
<evidence type="ECO:0000313" key="4">
    <source>
        <dbReference type="Proteomes" id="UP000192801"/>
    </source>
</evidence>
<feature type="compositionally biased region" description="Polar residues" evidence="1">
    <location>
        <begin position="1"/>
        <end position="12"/>
    </location>
</feature>
<dbReference type="AlphaFoldDB" id="A0A1X0D8I7"/>
<keyword evidence="2" id="KW-0472">Membrane</keyword>
<dbReference type="RefSeq" id="WP_083031852.1">
    <property type="nucleotide sequence ID" value="NZ_AP022618.1"/>
</dbReference>
<reference evidence="3 4" key="1">
    <citation type="submission" date="2016-12" db="EMBL/GenBank/DDBJ databases">
        <title>The new phylogeny of genus Mycobacterium.</title>
        <authorList>
            <person name="Tortoli E."/>
            <person name="Trovato A."/>
            <person name="Cirillo D.M."/>
        </authorList>
    </citation>
    <scope>NUCLEOTIDE SEQUENCE [LARGE SCALE GENOMIC DNA]</scope>
    <source>
        <strain evidence="3 4">DSM 45130</strain>
    </source>
</reference>
<feature type="region of interest" description="Disordered" evidence="1">
    <location>
        <begin position="1"/>
        <end position="20"/>
    </location>
</feature>
<dbReference type="EMBL" id="MVHS01000036">
    <property type="protein sequence ID" value="ORA68529.1"/>
    <property type="molecule type" value="Genomic_DNA"/>
</dbReference>
<keyword evidence="4" id="KW-1185">Reference proteome</keyword>
<gene>
    <name evidence="3" type="ORF">BST26_14375</name>
</gene>
<protein>
    <submittedName>
        <fullName evidence="3">Uncharacterized protein</fullName>
    </submittedName>
</protein>